<comment type="caution">
    <text evidence="1">The sequence shown here is derived from an EMBL/GenBank/DDBJ whole genome shotgun (WGS) entry which is preliminary data.</text>
</comment>
<sequence>MWRIRKKGERFRPIVTVLKTKKDVPTVIEVSGFRYVLKHEDHHRGGRKK</sequence>
<dbReference type="EMBL" id="JBHTCT010000011">
    <property type="protein sequence ID" value="MFC7364521.1"/>
    <property type="molecule type" value="Genomic_DNA"/>
</dbReference>
<dbReference type="RefSeq" id="WP_157297354.1">
    <property type="nucleotide sequence ID" value="NZ_JBHTCT010000011.1"/>
</dbReference>
<protein>
    <submittedName>
        <fullName evidence="1">Uncharacterized protein</fullName>
    </submittedName>
</protein>
<gene>
    <name evidence="1" type="ORF">ACFQQH_05195</name>
</gene>
<evidence type="ECO:0000313" key="1">
    <source>
        <dbReference type="EMBL" id="MFC7364521.1"/>
    </source>
</evidence>
<reference evidence="2" key="1">
    <citation type="journal article" date="2019" name="Int. J. Syst. Evol. Microbiol.">
        <title>The Global Catalogue of Microorganisms (GCM) 10K type strain sequencing project: providing services to taxonomists for standard genome sequencing and annotation.</title>
        <authorList>
            <consortium name="The Broad Institute Genomics Platform"/>
            <consortium name="The Broad Institute Genome Sequencing Center for Infectious Disease"/>
            <person name="Wu L."/>
            <person name="Ma J."/>
        </authorList>
    </citation>
    <scope>NUCLEOTIDE SEQUENCE [LARGE SCALE GENOMIC DNA]</scope>
    <source>
        <strain evidence="2">JCM 4738</strain>
    </source>
</reference>
<evidence type="ECO:0000313" key="2">
    <source>
        <dbReference type="Proteomes" id="UP001596483"/>
    </source>
</evidence>
<name>A0ABW2NIH9_9BACL</name>
<proteinExistence type="predicted"/>
<organism evidence="1 2">
    <name type="scientific">Bhargavaea changchunensis</name>
    <dbReference type="NCBI Taxonomy" id="2134037"/>
    <lineage>
        <taxon>Bacteria</taxon>
        <taxon>Bacillati</taxon>
        <taxon>Bacillota</taxon>
        <taxon>Bacilli</taxon>
        <taxon>Bacillales</taxon>
        <taxon>Caryophanaceae</taxon>
        <taxon>Bhargavaea</taxon>
    </lineage>
</organism>
<dbReference type="Proteomes" id="UP001596483">
    <property type="component" value="Unassembled WGS sequence"/>
</dbReference>
<keyword evidence="2" id="KW-1185">Reference proteome</keyword>
<accession>A0ABW2NIH9</accession>